<dbReference type="InterPro" id="IPR019574">
    <property type="entry name" value="NADH_UbQ_OxRdtase_Gsu_4Fe4S-bd"/>
</dbReference>
<dbReference type="GO" id="GO:0048038">
    <property type="term" value="F:quinone binding"/>
    <property type="evidence" value="ECO:0007669"/>
    <property type="project" value="UniProtKB-KW"/>
</dbReference>
<evidence type="ECO:0000259" key="16">
    <source>
        <dbReference type="PROSITE" id="PS51669"/>
    </source>
</evidence>
<evidence type="ECO:0000256" key="10">
    <source>
        <dbReference type="ARBA" id="ARBA00023014"/>
    </source>
</evidence>
<dbReference type="InterPro" id="IPR054351">
    <property type="entry name" value="NADH_UbQ_OxRdtase_ferredoxin"/>
</dbReference>
<name>A0A3B1CVU2_9ZZZZ</name>
<keyword evidence="12 18" id="KW-0830">Ubiquinone</keyword>
<dbReference type="InterPro" id="IPR000283">
    <property type="entry name" value="NADH_UbQ_OxRdtase_75kDa_su_CS"/>
</dbReference>
<evidence type="ECO:0000256" key="4">
    <source>
        <dbReference type="ARBA" id="ARBA00022485"/>
    </source>
</evidence>
<evidence type="ECO:0000313" key="18">
    <source>
        <dbReference type="EMBL" id="VAX30631.1"/>
    </source>
</evidence>
<dbReference type="GO" id="GO:0008137">
    <property type="term" value="F:NADH dehydrogenase (ubiquinone) activity"/>
    <property type="evidence" value="ECO:0007669"/>
    <property type="project" value="InterPro"/>
</dbReference>
<evidence type="ECO:0000256" key="11">
    <source>
        <dbReference type="ARBA" id="ARBA00023027"/>
    </source>
</evidence>
<dbReference type="PANTHER" id="PTHR43105:SF10">
    <property type="entry name" value="NADH-QUINONE OXIDOREDUCTASE SUBUNIT G"/>
    <property type="match status" value="1"/>
</dbReference>
<dbReference type="InterPro" id="IPR009010">
    <property type="entry name" value="Asp_de-COase-like_dom_sf"/>
</dbReference>
<dbReference type="InterPro" id="IPR036010">
    <property type="entry name" value="2Fe-2S_ferredoxin-like_sf"/>
</dbReference>
<protein>
    <submittedName>
        <fullName evidence="18">NADH-ubiquinone oxidoreductase chain G</fullName>
        <ecNumber evidence="18">1.6.5.3</ecNumber>
    </submittedName>
</protein>
<evidence type="ECO:0000256" key="2">
    <source>
        <dbReference type="ARBA" id="ARBA00002378"/>
    </source>
</evidence>
<dbReference type="FunFam" id="3.10.20.740:FF:000001">
    <property type="entry name" value="NADH-quinone oxidoreductase subunit G"/>
    <property type="match status" value="1"/>
</dbReference>
<dbReference type="GO" id="GO:0016020">
    <property type="term" value="C:membrane"/>
    <property type="evidence" value="ECO:0007669"/>
    <property type="project" value="InterPro"/>
</dbReference>
<dbReference type="Gene3D" id="2.20.25.90">
    <property type="entry name" value="ADC-like domains"/>
    <property type="match status" value="1"/>
</dbReference>
<dbReference type="PROSITE" id="PS51085">
    <property type="entry name" value="2FE2S_FER_2"/>
    <property type="match status" value="1"/>
</dbReference>
<keyword evidence="5" id="KW-0001">2Fe-2S</keyword>
<dbReference type="SUPFAM" id="SSF54292">
    <property type="entry name" value="2Fe-2S ferredoxin-like"/>
    <property type="match status" value="1"/>
</dbReference>
<evidence type="ECO:0000256" key="8">
    <source>
        <dbReference type="ARBA" id="ARBA00022967"/>
    </source>
</evidence>
<evidence type="ECO:0000256" key="1">
    <source>
        <dbReference type="ARBA" id="ARBA00001966"/>
    </source>
</evidence>
<feature type="region of interest" description="Disordered" evidence="14">
    <location>
        <begin position="696"/>
        <end position="721"/>
    </location>
</feature>
<keyword evidence="6" id="KW-0874">Quinone</keyword>
<evidence type="ECO:0000256" key="9">
    <source>
        <dbReference type="ARBA" id="ARBA00023004"/>
    </source>
</evidence>
<dbReference type="Pfam" id="PF04879">
    <property type="entry name" value="Molybdop_Fe4S4"/>
    <property type="match status" value="1"/>
</dbReference>
<dbReference type="Gene3D" id="3.10.20.740">
    <property type="match status" value="1"/>
</dbReference>
<evidence type="ECO:0000256" key="13">
    <source>
        <dbReference type="ARBA" id="ARBA00034078"/>
    </source>
</evidence>
<dbReference type="GO" id="GO:0043546">
    <property type="term" value="F:molybdopterin cofactor binding"/>
    <property type="evidence" value="ECO:0007669"/>
    <property type="project" value="InterPro"/>
</dbReference>
<dbReference type="GO" id="GO:0042773">
    <property type="term" value="P:ATP synthesis coupled electron transport"/>
    <property type="evidence" value="ECO:0007669"/>
    <property type="project" value="InterPro"/>
</dbReference>
<keyword evidence="10" id="KW-0411">Iron-sulfur</keyword>
<comment type="cofactor">
    <cofactor evidence="13">
        <name>[2Fe-2S] cluster</name>
        <dbReference type="ChEBI" id="CHEBI:190135"/>
    </cofactor>
</comment>
<comment type="function">
    <text evidence="2">NDH-1 shuttles electrons from NADH, via FMN and iron-sulfur (Fe-S) centers, to quinones in the respiratory chain. The immediate electron acceptor for the enzyme in this species is believed to be ubiquinone. Couples the redox reaction to proton translocation (for every two electrons transferred, four hydrogen ions are translocated across the cytoplasmic membrane), and thus conserves the redox energy in a proton gradient.</text>
</comment>
<dbReference type="GO" id="GO:0003954">
    <property type="term" value="F:NADH dehydrogenase activity"/>
    <property type="evidence" value="ECO:0007669"/>
    <property type="project" value="TreeGrafter"/>
</dbReference>
<dbReference type="EMBL" id="UOGG01000123">
    <property type="protein sequence ID" value="VAX30631.1"/>
    <property type="molecule type" value="Genomic_DNA"/>
</dbReference>
<dbReference type="InterPro" id="IPR001041">
    <property type="entry name" value="2Fe-2S_ferredoxin-type"/>
</dbReference>
<dbReference type="Gene3D" id="3.40.50.740">
    <property type="match status" value="2"/>
</dbReference>
<dbReference type="SUPFAM" id="SSF50692">
    <property type="entry name" value="ADC-like"/>
    <property type="match status" value="1"/>
</dbReference>
<evidence type="ECO:0000256" key="12">
    <source>
        <dbReference type="ARBA" id="ARBA00023075"/>
    </source>
</evidence>
<dbReference type="PANTHER" id="PTHR43105">
    <property type="entry name" value="RESPIRATORY NITRATE REDUCTASE"/>
    <property type="match status" value="1"/>
</dbReference>
<keyword evidence="8" id="KW-1278">Translocase</keyword>
<gene>
    <name evidence="18" type="ORF">MNBD_NITROSPINAE05-460</name>
</gene>
<dbReference type="InterPro" id="IPR006963">
    <property type="entry name" value="Mopterin_OxRdtase_4Fe-4S_dom"/>
</dbReference>
<dbReference type="PROSITE" id="PS00641">
    <property type="entry name" value="COMPLEX1_75K_1"/>
    <property type="match status" value="1"/>
</dbReference>
<keyword evidence="18" id="KW-0560">Oxidoreductase</keyword>
<dbReference type="SMART" id="SM00929">
    <property type="entry name" value="NADH-G_4Fe-4S_3"/>
    <property type="match status" value="1"/>
</dbReference>
<evidence type="ECO:0000256" key="7">
    <source>
        <dbReference type="ARBA" id="ARBA00022723"/>
    </source>
</evidence>
<evidence type="ECO:0000256" key="6">
    <source>
        <dbReference type="ARBA" id="ARBA00022719"/>
    </source>
</evidence>
<keyword evidence="7" id="KW-0479">Metal-binding</keyword>
<dbReference type="GO" id="GO:0046872">
    <property type="term" value="F:metal ion binding"/>
    <property type="evidence" value="ECO:0007669"/>
    <property type="project" value="UniProtKB-KW"/>
</dbReference>
<dbReference type="InterPro" id="IPR010228">
    <property type="entry name" value="NADH_UbQ_OxRdtase_Gsu"/>
</dbReference>
<dbReference type="SUPFAM" id="SSF53706">
    <property type="entry name" value="Formate dehydrogenase/DMSO reductase, domains 1-3"/>
    <property type="match status" value="1"/>
</dbReference>
<dbReference type="Gene3D" id="3.30.70.20">
    <property type="match status" value="1"/>
</dbReference>
<dbReference type="AlphaFoldDB" id="A0A3B1CVU2"/>
<feature type="domain" description="4Fe-4S His(Cys)3-ligated-type" evidence="17">
    <location>
        <begin position="82"/>
        <end position="121"/>
    </location>
</feature>
<organism evidence="18">
    <name type="scientific">hydrothermal vent metagenome</name>
    <dbReference type="NCBI Taxonomy" id="652676"/>
    <lineage>
        <taxon>unclassified sequences</taxon>
        <taxon>metagenomes</taxon>
        <taxon>ecological metagenomes</taxon>
    </lineage>
</organism>
<comment type="similarity">
    <text evidence="3">Belongs to the complex I 75 kDa subunit family.</text>
</comment>
<dbReference type="InterPro" id="IPR006656">
    <property type="entry name" value="Mopterin_OxRdtase"/>
</dbReference>
<dbReference type="Pfam" id="PF10588">
    <property type="entry name" value="NADH-G_4Fe-4S_3"/>
    <property type="match status" value="1"/>
</dbReference>
<dbReference type="PROSITE" id="PS00642">
    <property type="entry name" value="COMPLEX1_75K_2"/>
    <property type="match status" value="1"/>
</dbReference>
<evidence type="ECO:0000259" key="17">
    <source>
        <dbReference type="PROSITE" id="PS51839"/>
    </source>
</evidence>
<dbReference type="Gene3D" id="3.40.228.10">
    <property type="entry name" value="Dimethylsulfoxide Reductase, domain 2"/>
    <property type="match status" value="1"/>
</dbReference>
<keyword evidence="11" id="KW-0520">NAD</keyword>
<dbReference type="CDD" id="cd00207">
    <property type="entry name" value="fer2"/>
    <property type="match status" value="1"/>
</dbReference>
<dbReference type="Gene3D" id="2.40.40.20">
    <property type="match status" value="1"/>
</dbReference>
<dbReference type="SUPFAM" id="SSF54862">
    <property type="entry name" value="4Fe-4S ferredoxins"/>
    <property type="match status" value="1"/>
</dbReference>
<comment type="cofactor">
    <cofactor evidence="1">
        <name>[4Fe-4S] cluster</name>
        <dbReference type="ChEBI" id="CHEBI:49883"/>
    </cofactor>
</comment>
<evidence type="ECO:0000256" key="3">
    <source>
        <dbReference type="ARBA" id="ARBA00005404"/>
    </source>
</evidence>
<dbReference type="Pfam" id="PF00384">
    <property type="entry name" value="Molybdopterin"/>
    <property type="match status" value="1"/>
</dbReference>
<evidence type="ECO:0000256" key="5">
    <source>
        <dbReference type="ARBA" id="ARBA00022714"/>
    </source>
</evidence>
<keyword evidence="4" id="KW-0004">4Fe-4S</keyword>
<dbReference type="PROSITE" id="PS51839">
    <property type="entry name" value="4FE4S_HC3"/>
    <property type="match status" value="1"/>
</dbReference>
<evidence type="ECO:0000259" key="15">
    <source>
        <dbReference type="PROSITE" id="PS51085"/>
    </source>
</evidence>
<dbReference type="EC" id="1.6.5.3" evidence="18"/>
<feature type="domain" description="4Fe-4S Mo/W bis-MGD-type" evidence="16">
    <location>
        <begin position="220"/>
        <end position="276"/>
    </location>
</feature>
<keyword evidence="9" id="KW-0408">Iron</keyword>
<dbReference type="InterPro" id="IPR006657">
    <property type="entry name" value="MoPterin_dinucl-bd_dom"/>
</dbReference>
<dbReference type="NCBIfam" id="TIGR01973">
    <property type="entry name" value="NuoG"/>
    <property type="match status" value="1"/>
</dbReference>
<evidence type="ECO:0000256" key="14">
    <source>
        <dbReference type="SAM" id="MobiDB-lite"/>
    </source>
</evidence>
<accession>A0A3B1CVU2</accession>
<dbReference type="GO" id="GO:0051537">
    <property type="term" value="F:2 iron, 2 sulfur cluster binding"/>
    <property type="evidence" value="ECO:0007669"/>
    <property type="project" value="UniProtKB-KW"/>
</dbReference>
<dbReference type="PROSITE" id="PS51669">
    <property type="entry name" value="4FE4S_MOW_BIS_MGD"/>
    <property type="match status" value="1"/>
</dbReference>
<dbReference type="PROSITE" id="PS00643">
    <property type="entry name" value="COMPLEX1_75K_3"/>
    <property type="match status" value="1"/>
</dbReference>
<proteinExistence type="inferred from homology"/>
<dbReference type="Pfam" id="PF01568">
    <property type="entry name" value="Molydop_binding"/>
    <property type="match status" value="1"/>
</dbReference>
<reference evidence="18" key="1">
    <citation type="submission" date="2018-06" db="EMBL/GenBank/DDBJ databases">
        <authorList>
            <person name="Zhirakovskaya E."/>
        </authorList>
    </citation>
    <scope>NUCLEOTIDE SEQUENCE</scope>
</reference>
<sequence>MADDQVTLTIDDQTVSVPKGTKIVDAAKTVGIDIPVFCYHEKLGPLGCCRMCLVEVEKMPKLMTACTMDVGPDMVVKTTTPKVEKAQKGVLEFTLLNHPLDCPVCDKGGECPLQNNTFKYGVDETRMDFTRAENLKANPLSPVITLDRERCIACQRCTRYSEVIEQDRTLVMHNRGFNNVVGTFNNEDYDTRFSGNVIDICPVGALTNTEFRFKARTWDLTNSDTLCAHCGCNCNMTLGVRTNKLMRIEARPNDLVDDGWICDKARWGYDFLESKNRLVEARTVPDNGTMVFSSPSTQDAAARAAEAIKKIVDEHGPESVGFIGSPYGTNEELYLYQKLFRLGFGTNNIDHKTYADSPGLPIDHYDVSEIETSDLVLLIASDPTEELPILDLRIKKAVTRHNVKLAVLNDQATLMDKYAHLSLRYDIGTDAEVFKALTAAISGEGKPDVKNTGVKADQLKSLVKLLRASKKVTIIFNTSALTGQSVHSLKQLLAAIKNIPSIECGAIPAVPHTNSVGAMDMGILPDYYPGGVSVADGDVIQEKWGQTAPTKAGLSALEMIQKAAAGELKALLVYRANPVVDFPGGKQVEEALKKLDLLVVHDMFETETAKLAHILLPSNGPGVDDGTTTNIGARVQFRKGGLKTTHPPDWKIISLMAKALDEADETSYITSFSVTDEIAKKVPGYGEISKKSIKKEGLARGSQASQNGTVPEAEESSPPKPDALKLRIANYLFAHDKILDADSPLAHHFKSSTVHMHKKDAKKLKLKNEDDVVVVAGDTEVSAQVEISDRCNPGGVVLPNISDEQGVWGLANNRDGVIWVEIKKV</sequence>
<dbReference type="Pfam" id="PF22117">
    <property type="entry name" value="Fer4_Nqo3"/>
    <property type="match status" value="1"/>
</dbReference>
<dbReference type="Pfam" id="PF13510">
    <property type="entry name" value="Fer2_4"/>
    <property type="match status" value="1"/>
</dbReference>
<dbReference type="InterPro" id="IPR050123">
    <property type="entry name" value="Prok_molybdopt-oxidoreductase"/>
</dbReference>
<feature type="domain" description="2Fe-2S ferredoxin-type" evidence="15">
    <location>
        <begin position="4"/>
        <end position="82"/>
    </location>
</feature>
<dbReference type="SMART" id="SM00926">
    <property type="entry name" value="Molybdop_Fe4S4"/>
    <property type="match status" value="1"/>
</dbReference>
<dbReference type="GO" id="GO:0051539">
    <property type="term" value="F:4 iron, 4 sulfur cluster binding"/>
    <property type="evidence" value="ECO:0007669"/>
    <property type="project" value="UniProtKB-KW"/>
</dbReference>